<accession>A0A4Y2G0J7</accession>
<comment type="caution">
    <text evidence="1">The sequence shown here is derived from an EMBL/GenBank/DDBJ whole genome shotgun (WGS) entry which is preliminary data.</text>
</comment>
<dbReference type="EMBL" id="BGPR01001126">
    <property type="protein sequence ID" value="GBM46158.1"/>
    <property type="molecule type" value="Genomic_DNA"/>
</dbReference>
<reference evidence="1 2" key="1">
    <citation type="journal article" date="2019" name="Sci. Rep.">
        <title>Orb-weaving spider Araneus ventricosus genome elucidates the spidroin gene catalogue.</title>
        <authorList>
            <person name="Kono N."/>
            <person name="Nakamura H."/>
            <person name="Ohtoshi R."/>
            <person name="Moran D.A.P."/>
            <person name="Shinohara A."/>
            <person name="Yoshida Y."/>
            <person name="Fujiwara M."/>
            <person name="Mori M."/>
            <person name="Tomita M."/>
            <person name="Arakawa K."/>
        </authorList>
    </citation>
    <scope>NUCLEOTIDE SEQUENCE [LARGE SCALE GENOMIC DNA]</scope>
</reference>
<dbReference type="AlphaFoldDB" id="A0A4Y2G0J7"/>
<gene>
    <name evidence="1" type="ORF">AVEN_48682_1</name>
</gene>
<keyword evidence="2" id="KW-1185">Reference proteome</keyword>
<dbReference type="Proteomes" id="UP000499080">
    <property type="component" value="Unassembled WGS sequence"/>
</dbReference>
<evidence type="ECO:0000313" key="1">
    <source>
        <dbReference type="EMBL" id="GBM46158.1"/>
    </source>
</evidence>
<protein>
    <submittedName>
        <fullName evidence="1">Uncharacterized protein</fullName>
    </submittedName>
</protein>
<proteinExistence type="predicted"/>
<sequence>MSLPIEPVLGSCLKRTLFQISVPSISEKGNSHCVIVKSIRRKSPGMLSDGAIFLNGNTHTARKTPELPQNFKWEVGSYFKIRASLIYKAGGRFVIELVKF</sequence>
<organism evidence="1 2">
    <name type="scientific">Araneus ventricosus</name>
    <name type="common">Orbweaver spider</name>
    <name type="synonym">Epeira ventricosa</name>
    <dbReference type="NCBI Taxonomy" id="182803"/>
    <lineage>
        <taxon>Eukaryota</taxon>
        <taxon>Metazoa</taxon>
        <taxon>Ecdysozoa</taxon>
        <taxon>Arthropoda</taxon>
        <taxon>Chelicerata</taxon>
        <taxon>Arachnida</taxon>
        <taxon>Araneae</taxon>
        <taxon>Araneomorphae</taxon>
        <taxon>Entelegynae</taxon>
        <taxon>Araneoidea</taxon>
        <taxon>Araneidae</taxon>
        <taxon>Araneus</taxon>
    </lineage>
</organism>
<name>A0A4Y2G0J7_ARAVE</name>
<evidence type="ECO:0000313" key="2">
    <source>
        <dbReference type="Proteomes" id="UP000499080"/>
    </source>
</evidence>